<sequence>MGRIQANLNQVYSFAFDCSFTISHLIHYYCAFGHMNHQYKYNLF</sequence>
<evidence type="ECO:0000313" key="1">
    <source>
        <dbReference type="EMBL" id="JAH49080.1"/>
    </source>
</evidence>
<proteinExistence type="predicted"/>
<accession>A0A0E9T879</accession>
<dbReference type="AlphaFoldDB" id="A0A0E9T879"/>
<name>A0A0E9T879_ANGAN</name>
<organism evidence="1">
    <name type="scientific">Anguilla anguilla</name>
    <name type="common">European freshwater eel</name>
    <name type="synonym">Muraena anguilla</name>
    <dbReference type="NCBI Taxonomy" id="7936"/>
    <lineage>
        <taxon>Eukaryota</taxon>
        <taxon>Metazoa</taxon>
        <taxon>Chordata</taxon>
        <taxon>Craniata</taxon>
        <taxon>Vertebrata</taxon>
        <taxon>Euteleostomi</taxon>
        <taxon>Actinopterygii</taxon>
        <taxon>Neopterygii</taxon>
        <taxon>Teleostei</taxon>
        <taxon>Anguilliformes</taxon>
        <taxon>Anguillidae</taxon>
        <taxon>Anguilla</taxon>
    </lineage>
</organism>
<protein>
    <submittedName>
        <fullName evidence="1">Uncharacterized protein</fullName>
    </submittedName>
</protein>
<reference evidence="1" key="2">
    <citation type="journal article" date="2015" name="Fish Shellfish Immunol.">
        <title>Early steps in the European eel (Anguilla anguilla)-Vibrio vulnificus interaction in the gills: Role of the RtxA13 toxin.</title>
        <authorList>
            <person name="Callol A."/>
            <person name="Pajuelo D."/>
            <person name="Ebbesson L."/>
            <person name="Teles M."/>
            <person name="MacKenzie S."/>
            <person name="Amaro C."/>
        </authorList>
    </citation>
    <scope>NUCLEOTIDE SEQUENCE</scope>
</reference>
<reference evidence="1" key="1">
    <citation type="submission" date="2014-11" db="EMBL/GenBank/DDBJ databases">
        <authorList>
            <person name="Amaro Gonzalez C."/>
        </authorList>
    </citation>
    <scope>NUCLEOTIDE SEQUENCE</scope>
</reference>
<dbReference type="EMBL" id="GBXM01059497">
    <property type="protein sequence ID" value="JAH49080.1"/>
    <property type="molecule type" value="Transcribed_RNA"/>
</dbReference>